<dbReference type="PANTHER" id="PTHR42663">
    <property type="entry name" value="HYDROLASE C777.06C-RELATED-RELATED"/>
    <property type="match status" value="1"/>
</dbReference>
<sequence length="295" mass="33091">MSETVTPESLLHAESTEHPRIEVRAWGVRGSLPTPSLEVLGFGGNTPCVELKFGNEAGCRQRLIFDAGTGIRNLGMHLLKSQCTDTSFHIFLTHFHWDHVQGLPFFQALYRKETKITFYSNRTPEELKEILWGQMVTPYFPVRFSDIAATVHFVQILEAPLVLGEVEVSSFCLTHPQGSSGFCVTYRGKKIVYATDHEHGQEDADLRLLNAARGADLLFYDAQYTPEEYPHRMGWGHGTWLQATRVAAAAGVKQLVLFHHDPSHDDLKMEAILADARSKFPSTVAAREGETLIVR</sequence>
<name>A0A7W7Z8N7_9BACT</name>
<dbReference type="EMBL" id="JACHIP010000001">
    <property type="protein sequence ID" value="MBB5055345.1"/>
    <property type="molecule type" value="Genomic_DNA"/>
</dbReference>
<dbReference type="PANTHER" id="PTHR42663:SF4">
    <property type="entry name" value="SLL1036 PROTEIN"/>
    <property type="match status" value="1"/>
</dbReference>
<reference evidence="2 3" key="1">
    <citation type="submission" date="2020-08" db="EMBL/GenBank/DDBJ databases">
        <title>Genomic Encyclopedia of Type Strains, Phase IV (KMG-V): Genome sequencing to study the core and pangenomes of soil and plant-associated prokaryotes.</title>
        <authorList>
            <person name="Whitman W."/>
        </authorList>
    </citation>
    <scope>NUCLEOTIDE SEQUENCE [LARGE SCALE GENOMIC DNA]</scope>
    <source>
        <strain evidence="2 3">M8UP14</strain>
    </source>
</reference>
<dbReference type="Pfam" id="PF12706">
    <property type="entry name" value="Lactamase_B_2"/>
    <property type="match status" value="1"/>
</dbReference>
<dbReference type="CDD" id="cd07715">
    <property type="entry name" value="TaR3-like_MBL-fold"/>
    <property type="match status" value="1"/>
</dbReference>
<protein>
    <submittedName>
        <fullName evidence="2">Phosphoribosyl 1,2-cyclic phosphodiesterase</fullName>
    </submittedName>
</protein>
<dbReference type="SUPFAM" id="SSF56281">
    <property type="entry name" value="Metallo-hydrolase/oxidoreductase"/>
    <property type="match status" value="1"/>
</dbReference>
<organism evidence="2 3">
    <name type="scientific">Granulicella aggregans</name>
    <dbReference type="NCBI Taxonomy" id="474949"/>
    <lineage>
        <taxon>Bacteria</taxon>
        <taxon>Pseudomonadati</taxon>
        <taxon>Acidobacteriota</taxon>
        <taxon>Terriglobia</taxon>
        <taxon>Terriglobales</taxon>
        <taxon>Acidobacteriaceae</taxon>
        <taxon>Granulicella</taxon>
    </lineage>
</organism>
<dbReference type="InterPro" id="IPR001279">
    <property type="entry name" value="Metallo-B-lactamas"/>
</dbReference>
<comment type="caution">
    <text evidence="2">The sequence shown here is derived from an EMBL/GenBank/DDBJ whole genome shotgun (WGS) entry which is preliminary data.</text>
</comment>
<keyword evidence="3" id="KW-1185">Reference proteome</keyword>
<feature type="domain" description="Metallo-beta-lactamase" evidence="1">
    <location>
        <begin position="62"/>
        <end position="260"/>
    </location>
</feature>
<dbReference type="Gene3D" id="3.60.15.10">
    <property type="entry name" value="Ribonuclease Z/Hydroxyacylglutathione hydrolase-like"/>
    <property type="match status" value="1"/>
</dbReference>
<evidence type="ECO:0000259" key="1">
    <source>
        <dbReference type="Pfam" id="PF12706"/>
    </source>
</evidence>
<dbReference type="InterPro" id="IPR036866">
    <property type="entry name" value="RibonucZ/Hydroxyglut_hydro"/>
</dbReference>
<dbReference type="RefSeq" id="WP_221312387.1">
    <property type="nucleotide sequence ID" value="NZ_JACHIP010000001.1"/>
</dbReference>
<dbReference type="AlphaFoldDB" id="A0A7W7Z8N7"/>
<proteinExistence type="predicted"/>
<dbReference type="Proteomes" id="UP000540989">
    <property type="component" value="Unassembled WGS sequence"/>
</dbReference>
<gene>
    <name evidence="2" type="ORF">HDF16_000014</name>
</gene>
<evidence type="ECO:0000313" key="3">
    <source>
        <dbReference type="Proteomes" id="UP000540989"/>
    </source>
</evidence>
<accession>A0A7W7Z8N7</accession>
<evidence type="ECO:0000313" key="2">
    <source>
        <dbReference type="EMBL" id="MBB5055345.1"/>
    </source>
</evidence>